<dbReference type="Proteomes" id="UP000199181">
    <property type="component" value="Unassembled WGS sequence"/>
</dbReference>
<proteinExistence type="predicted"/>
<evidence type="ECO:0000313" key="2">
    <source>
        <dbReference type="EMBL" id="SET98336.1"/>
    </source>
</evidence>
<name>A0A1I0IPG7_9BACT</name>
<organism evidence="2 3">
    <name type="scientific">Stigmatella erecta</name>
    <dbReference type="NCBI Taxonomy" id="83460"/>
    <lineage>
        <taxon>Bacteria</taxon>
        <taxon>Pseudomonadati</taxon>
        <taxon>Myxococcota</taxon>
        <taxon>Myxococcia</taxon>
        <taxon>Myxococcales</taxon>
        <taxon>Cystobacterineae</taxon>
        <taxon>Archangiaceae</taxon>
        <taxon>Stigmatella</taxon>
    </lineage>
</organism>
<sequence length="125" mass="13934">MTAPDWLKAAAERSAEDPASLAYIFAQYRKHEGKSAEELAAMLGCSLTVLDELCLCRRPGQERFAEHLRMIGERFSVDPRRLAAVLRRVEVLDRLPSAGNGRTSVRDDSYLLAARDHSQDDGTDT</sequence>
<reference evidence="3" key="1">
    <citation type="submission" date="2016-10" db="EMBL/GenBank/DDBJ databases">
        <authorList>
            <person name="Varghese N."/>
            <person name="Submissions S."/>
        </authorList>
    </citation>
    <scope>NUCLEOTIDE SEQUENCE [LARGE SCALE GENOMIC DNA]</scope>
    <source>
        <strain evidence="3">DSM 16858</strain>
    </source>
</reference>
<evidence type="ECO:0000313" key="3">
    <source>
        <dbReference type="Proteomes" id="UP000199181"/>
    </source>
</evidence>
<dbReference type="AlphaFoldDB" id="A0A1I0IPG7"/>
<keyword evidence="3" id="KW-1185">Reference proteome</keyword>
<dbReference type="EMBL" id="FOIJ01000006">
    <property type="protein sequence ID" value="SET98336.1"/>
    <property type="molecule type" value="Genomic_DNA"/>
</dbReference>
<feature type="region of interest" description="Disordered" evidence="1">
    <location>
        <begin position="97"/>
        <end position="125"/>
    </location>
</feature>
<feature type="compositionally biased region" description="Basic and acidic residues" evidence="1">
    <location>
        <begin position="104"/>
        <end position="125"/>
    </location>
</feature>
<protein>
    <submittedName>
        <fullName evidence="2">Uncharacterized protein</fullName>
    </submittedName>
</protein>
<accession>A0A1I0IPG7</accession>
<gene>
    <name evidence="2" type="ORF">SAMN05443639_106162</name>
</gene>
<dbReference type="RefSeq" id="WP_093520328.1">
    <property type="nucleotide sequence ID" value="NZ_FOIJ01000006.1"/>
</dbReference>
<evidence type="ECO:0000256" key="1">
    <source>
        <dbReference type="SAM" id="MobiDB-lite"/>
    </source>
</evidence>